<evidence type="ECO:0000313" key="2">
    <source>
        <dbReference type="Proteomes" id="UP001320715"/>
    </source>
</evidence>
<gene>
    <name evidence="1" type="ORF">GTW23_19570</name>
</gene>
<dbReference type="Proteomes" id="UP001320715">
    <property type="component" value="Unassembled WGS sequence"/>
</dbReference>
<name>A0ABT1CXU6_9HYPH</name>
<protein>
    <submittedName>
        <fullName evidence="1">Uncharacterized protein</fullName>
    </submittedName>
</protein>
<evidence type="ECO:0000313" key="1">
    <source>
        <dbReference type="EMBL" id="MCO6410386.1"/>
    </source>
</evidence>
<comment type="caution">
    <text evidence="1">The sequence shown here is derived from an EMBL/GenBank/DDBJ whole genome shotgun (WGS) entry which is preliminary data.</text>
</comment>
<reference evidence="1 2" key="1">
    <citation type="submission" date="2020-01" db="EMBL/GenBank/DDBJ databases">
        <title>Genomes of bacteria type strains.</title>
        <authorList>
            <person name="Chen J."/>
            <person name="Zhu S."/>
            <person name="Yang J."/>
        </authorList>
    </citation>
    <scope>NUCLEOTIDE SEQUENCE [LARGE SCALE GENOMIC DNA]</scope>
    <source>
        <strain evidence="1 2">DSM 16655</strain>
    </source>
</reference>
<proteinExistence type="predicted"/>
<keyword evidence="2" id="KW-1185">Reference proteome</keyword>
<sequence length="93" mass="10614">MNEPLFEIENWRGGWYYKLGSRYTGPFRRRDNAVAAAQSEVEPLKEPTNASLRVSLASRRPVDTEHEGVSHEGYRRQMLLGMAFRIPGVGDYA</sequence>
<dbReference type="EMBL" id="JAAAML010000004">
    <property type="protein sequence ID" value="MCO6410386.1"/>
    <property type="molecule type" value="Genomic_DNA"/>
</dbReference>
<organism evidence="1 2">
    <name type="scientific">Hoeflea alexandrii</name>
    <dbReference type="NCBI Taxonomy" id="288436"/>
    <lineage>
        <taxon>Bacteria</taxon>
        <taxon>Pseudomonadati</taxon>
        <taxon>Pseudomonadota</taxon>
        <taxon>Alphaproteobacteria</taxon>
        <taxon>Hyphomicrobiales</taxon>
        <taxon>Rhizobiaceae</taxon>
        <taxon>Hoeflea</taxon>
    </lineage>
</organism>
<dbReference type="RefSeq" id="WP_152009785.1">
    <property type="nucleotide sequence ID" value="NZ_JAAAML010000004.1"/>
</dbReference>
<accession>A0ABT1CXU6</accession>